<dbReference type="RefSeq" id="WP_101589179.1">
    <property type="nucleotide sequence ID" value="NZ_FXZM01000008.1"/>
</dbReference>
<keyword evidence="3 12" id="KW-0808">Transferase</keyword>
<evidence type="ECO:0000256" key="6">
    <source>
        <dbReference type="ARBA" id="ARBA00022840"/>
    </source>
</evidence>
<reference evidence="13" key="1">
    <citation type="submission" date="2017-03" db="EMBL/GenBank/DDBJ databases">
        <authorList>
            <person name="Monnet C."/>
        </authorList>
    </citation>
    <scope>NUCLEOTIDE SEQUENCE [LARGE SCALE GENOMIC DNA]</scope>
    <source>
        <strain evidence="13">SJ5-8</strain>
    </source>
</reference>
<dbReference type="PRINTS" id="PR00959">
    <property type="entry name" value="MEVGALKINASE"/>
</dbReference>
<dbReference type="InterPro" id="IPR014721">
    <property type="entry name" value="Ribsml_uS5_D2-typ_fold_subgr"/>
</dbReference>
<dbReference type="GO" id="GO:0005829">
    <property type="term" value="C:cytosol"/>
    <property type="evidence" value="ECO:0007669"/>
    <property type="project" value="TreeGrafter"/>
</dbReference>
<dbReference type="Pfam" id="PF00288">
    <property type="entry name" value="GHMP_kinases_N"/>
    <property type="match status" value="1"/>
</dbReference>
<accession>A0A2H1L5P9</accession>
<feature type="domain" description="GHMP kinase C-terminal" evidence="11">
    <location>
        <begin position="236"/>
        <end position="315"/>
    </location>
</feature>
<feature type="domain" description="GHMP kinase N-terminal" evidence="10">
    <location>
        <begin position="87"/>
        <end position="163"/>
    </location>
</feature>
<evidence type="ECO:0000256" key="9">
    <source>
        <dbReference type="ARBA" id="ARBA00029438"/>
    </source>
</evidence>
<dbReference type="EMBL" id="FXZM01000008">
    <property type="protein sequence ID" value="SMY12236.1"/>
    <property type="molecule type" value="Genomic_DNA"/>
</dbReference>
<evidence type="ECO:0000256" key="4">
    <source>
        <dbReference type="ARBA" id="ARBA00022741"/>
    </source>
</evidence>
<evidence type="ECO:0000256" key="5">
    <source>
        <dbReference type="ARBA" id="ARBA00022777"/>
    </source>
</evidence>
<keyword evidence="4" id="KW-0547">Nucleotide-binding</keyword>
<dbReference type="UniPathway" id="UPA00057">
    <property type="reaction ID" value="UER00098"/>
</dbReference>
<dbReference type="Pfam" id="PF08544">
    <property type="entry name" value="GHMP_kinases_C"/>
    <property type="match status" value="1"/>
</dbReference>
<dbReference type="GO" id="GO:0019287">
    <property type="term" value="P:isopentenyl diphosphate biosynthetic process, mevalonate pathway"/>
    <property type="evidence" value="ECO:0007669"/>
    <property type="project" value="UniProtKB-UniPathway"/>
</dbReference>
<dbReference type="InterPro" id="IPR036554">
    <property type="entry name" value="GHMP_kinase_C_sf"/>
</dbReference>
<keyword evidence="7" id="KW-0460">Magnesium</keyword>
<dbReference type="OrthoDB" id="9764892at2"/>
<evidence type="ECO:0000256" key="7">
    <source>
        <dbReference type="ARBA" id="ARBA00022842"/>
    </source>
</evidence>
<name>A0A2H1L5P9_9MICO</name>
<dbReference type="InterPro" id="IPR006204">
    <property type="entry name" value="GHMP_kinase_N_dom"/>
</dbReference>
<keyword evidence="5 12" id="KW-0418">Kinase</keyword>
<comment type="pathway">
    <text evidence="9">Isoprenoid biosynthesis; isopentenyl diphosphate biosynthesis via mevalonate pathway; isopentenyl diphosphate from (R)-mevalonate: step 1/3.</text>
</comment>
<dbReference type="NCBIfam" id="TIGR00549">
    <property type="entry name" value="mevalon_kin"/>
    <property type="match status" value="1"/>
</dbReference>
<proteinExistence type="predicted"/>
<keyword evidence="6" id="KW-0067">ATP-binding</keyword>
<dbReference type="Gene3D" id="3.30.70.890">
    <property type="entry name" value="GHMP kinase, C-terminal domain"/>
    <property type="match status" value="1"/>
</dbReference>
<keyword evidence="2" id="KW-0444">Lipid biosynthesis</keyword>
<keyword evidence="1" id="KW-0963">Cytoplasm</keyword>
<dbReference type="InterPro" id="IPR020568">
    <property type="entry name" value="Ribosomal_Su5_D2-typ_SF"/>
</dbReference>
<dbReference type="SUPFAM" id="SSF55060">
    <property type="entry name" value="GHMP Kinase, C-terminal domain"/>
    <property type="match status" value="1"/>
</dbReference>
<dbReference type="PANTHER" id="PTHR43290:SF2">
    <property type="entry name" value="MEVALONATE KINASE"/>
    <property type="match status" value="1"/>
</dbReference>
<sequence length="326" mass="32523">MGTTHHDAGSASAAVRPGAGSAHGKAILLGEHAVVYGAPAIAIPVDELTARVDIAPSSGGLRIESALYTGPLADAPARLAPVSAAIAEACSRLGAPDPQGPDALVRIDSKIPHERGLGSSAAVAAALIRAIYDSASADLDADTLFELIQTSERAAHGSPSGIDARTVTSPVPIRFTRGESAPVRIGAPLHLAFADSGSSGSTTRAVGVVRALRERDPVRTEALLARLAQVAEGSVADLETGDRSALGARMGEAHDILRRVGVSSPELDALVAAAHAAGSPGAKLTGGGLGGCVIAIAGSPAHAVDLSAALRRAGAHSTWTVEVPAA</sequence>
<evidence type="ECO:0000256" key="2">
    <source>
        <dbReference type="ARBA" id="ARBA00022516"/>
    </source>
</evidence>
<evidence type="ECO:0000256" key="3">
    <source>
        <dbReference type="ARBA" id="ARBA00022679"/>
    </source>
</evidence>
<keyword evidence="13" id="KW-1185">Reference proteome</keyword>
<evidence type="ECO:0000259" key="11">
    <source>
        <dbReference type="Pfam" id="PF08544"/>
    </source>
</evidence>
<organism evidence="12 13">
    <name type="scientific">Brevibacterium jeotgali</name>
    <dbReference type="NCBI Taxonomy" id="1262550"/>
    <lineage>
        <taxon>Bacteria</taxon>
        <taxon>Bacillati</taxon>
        <taxon>Actinomycetota</taxon>
        <taxon>Actinomycetes</taxon>
        <taxon>Micrococcales</taxon>
        <taxon>Brevibacteriaceae</taxon>
        <taxon>Brevibacterium</taxon>
    </lineage>
</organism>
<gene>
    <name evidence="12" type="ORF">BJEO58_01830</name>
</gene>
<evidence type="ECO:0000313" key="13">
    <source>
        <dbReference type="Proteomes" id="UP000234462"/>
    </source>
</evidence>
<dbReference type="Proteomes" id="UP000234462">
    <property type="component" value="Unassembled WGS sequence"/>
</dbReference>
<dbReference type="PANTHER" id="PTHR43290">
    <property type="entry name" value="MEVALONATE KINASE"/>
    <property type="match status" value="1"/>
</dbReference>
<keyword evidence="8" id="KW-0443">Lipid metabolism</keyword>
<dbReference type="Gene3D" id="3.30.230.10">
    <property type="match status" value="1"/>
</dbReference>
<dbReference type="AlphaFoldDB" id="A0A2H1L5P9"/>
<dbReference type="InterPro" id="IPR006205">
    <property type="entry name" value="Mev_gal_kin"/>
</dbReference>
<evidence type="ECO:0000313" key="12">
    <source>
        <dbReference type="EMBL" id="SMY12236.1"/>
    </source>
</evidence>
<dbReference type="InterPro" id="IPR013750">
    <property type="entry name" value="GHMP_kinase_C_dom"/>
</dbReference>
<dbReference type="SUPFAM" id="SSF54211">
    <property type="entry name" value="Ribosomal protein S5 domain 2-like"/>
    <property type="match status" value="1"/>
</dbReference>
<dbReference type="GO" id="GO:0004496">
    <property type="term" value="F:mevalonate kinase activity"/>
    <property type="evidence" value="ECO:0007669"/>
    <property type="project" value="UniProtKB-EC"/>
</dbReference>
<protein>
    <submittedName>
        <fullName evidence="12">Mevalonate kinase</fullName>
        <ecNumber evidence="12">2.7.1.36</ecNumber>
    </submittedName>
</protein>
<dbReference type="GO" id="GO:0005524">
    <property type="term" value="F:ATP binding"/>
    <property type="evidence" value="ECO:0007669"/>
    <property type="project" value="UniProtKB-KW"/>
</dbReference>
<evidence type="ECO:0000256" key="1">
    <source>
        <dbReference type="ARBA" id="ARBA00022490"/>
    </source>
</evidence>
<evidence type="ECO:0000259" key="10">
    <source>
        <dbReference type="Pfam" id="PF00288"/>
    </source>
</evidence>
<dbReference type="EC" id="2.7.1.36" evidence="12"/>
<evidence type="ECO:0000256" key="8">
    <source>
        <dbReference type="ARBA" id="ARBA00023098"/>
    </source>
</evidence>